<evidence type="ECO:0000313" key="1">
    <source>
        <dbReference type="EMBL" id="GFX88597.1"/>
    </source>
</evidence>
<evidence type="ECO:0000313" key="2">
    <source>
        <dbReference type="Proteomes" id="UP000887159"/>
    </source>
</evidence>
<protein>
    <submittedName>
        <fullName evidence="1">Uncharacterized protein</fullName>
    </submittedName>
</protein>
<proteinExistence type="predicted"/>
<organism evidence="1 2">
    <name type="scientific">Trichonephila clavipes</name>
    <name type="common">Golden silk orbweaver</name>
    <name type="synonym">Nephila clavipes</name>
    <dbReference type="NCBI Taxonomy" id="2585209"/>
    <lineage>
        <taxon>Eukaryota</taxon>
        <taxon>Metazoa</taxon>
        <taxon>Ecdysozoa</taxon>
        <taxon>Arthropoda</taxon>
        <taxon>Chelicerata</taxon>
        <taxon>Arachnida</taxon>
        <taxon>Araneae</taxon>
        <taxon>Araneomorphae</taxon>
        <taxon>Entelegynae</taxon>
        <taxon>Araneoidea</taxon>
        <taxon>Nephilidae</taxon>
        <taxon>Trichonephila</taxon>
    </lineage>
</organism>
<dbReference type="Proteomes" id="UP000887159">
    <property type="component" value="Unassembled WGS sequence"/>
</dbReference>
<keyword evidence="2" id="KW-1185">Reference proteome</keyword>
<accession>A0A8X6R9Y5</accession>
<name>A0A8X6R9Y5_TRICX</name>
<reference evidence="1" key="1">
    <citation type="submission" date="2020-08" db="EMBL/GenBank/DDBJ databases">
        <title>Multicomponent nature underlies the extraordinary mechanical properties of spider dragline silk.</title>
        <authorList>
            <person name="Kono N."/>
            <person name="Nakamura H."/>
            <person name="Mori M."/>
            <person name="Yoshida Y."/>
            <person name="Ohtoshi R."/>
            <person name="Malay A.D."/>
            <person name="Moran D.A.P."/>
            <person name="Tomita M."/>
            <person name="Numata K."/>
            <person name="Arakawa K."/>
        </authorList>
    </citation>
    <scope>NUCLEOTIDE SEQUENCE</scope>
</reference>
<dbReference type="AlphaFoldDB" id="A0A8X6R9Y5"/>
<comment type="caution">
    <text evidence="1">The sequence shown here is derived from an EMBL/GenBank/DDBJ whole genome shotgun (WGS) entry which is preliminary data.</text>
</comment>
<dbReference type="EMBL" id="BMAU01021053">
    <property type="protein sequence ID" value="GFX88597.1"/>
    <property type="molecule type" value="Genomic_DNA"/>
</dbReference>
<sequence>MDLTMPRMKKKCRYRTTIVFGNLGRWLDRVTYYEEQDFPYTIIFEPIFGVNIPWSFGKTFIVLTSTLDLTRDKGVELRFFQVGRPPSHRVWEAYQPQTTDAYSVVFTDCLRVADVYVKWLTWLDDWEMHRDEHVPWRMVGLRPRKRALEKLVQRSHEKALANGMPSDVTLLEHK</sequence>
<gene>
    <name evidence="1" type="primary">AVEN_71086_1</name>
    <name evidence="1" type="ORF">TNCV_2660081</name>
</gene>